<dbReference type="Gene3D" id="3.60.21.10">
    <property type="match status" value="1"/>
</dbReference>
<keyword evidence="1" id="KW-1133">Transmembrane helix</keyword>
<dbReference type="EMBL" id="FPHN01000138">
    <property type="protein sequence ID" value="SFV62131.1"/>
    <property type="molecule type" value="Genomic_DNA"/>
</dbReference>
<dbReference type="GO" id="GO:0016791">
    <property type="term" value="F:phosphatase activity"/>
    <property type="evidence" value="ECO:0007669"/>
    <property type="project" value="TreeGrafter"/>
</dbReference>
<dbReference type="GO" id="GO:0110154">
    <property type="term" value="P:RNA decapping"/>
    <property type="evidence" value="ECO:0007669"/>
    <property type="project" value="TreeGrafter"/>
</dbReference>
<feature type="transmembrane region" description="Helical" evidence="1">
    <location>
        <begin position="143"/>
        <end position="162"/>
    </location>
</feature>
<feature type="domain" description="Calcineurin-like phosphoesterase" evidence="2">
    <location>
        <begin position="5"/>
        <end position="131"/>
    </location>
</feature>
<keyword evidence="1" id="KW-0472">Membrane</keyword>
<dbReference type="Pfam" id="PF00149">
    <property type="entry name" value="Metallophos"/>
    <property type="match status" value="1"/>
</dbReference>
<sequence length="166" mass="19359">MQKHYIIGDIHGEYQTLLALLAKLPKDAKLIFVGDLIDRGLHSREIIEYIRANKHQVVRGNHEQFMIEDGQKLIDNLLADKEVTMTNTWVFAGGIETILSYDLLEKHEDIYKFVKNMDGIAQLQDDIEWMKSLPLYIKMDDPLLMLLFLIYMGIPMLVLWLLEKTL</sequence>
<dbReference type="PANTHER" id="PTHR42850">
    <property type="entry name" value="METALLOPHOSPHOESTERASE"/>
    <property type="match status" value="1"/>
</dbReference>
<gene>
    <name evidence="3" type="ORF">MNB_SV-14-194</name>
</gene>
<evidence type="ECO:0000256" key="1">
    <source>
        <dbReference type="SAM" id="Phobius"/>
    </source>
</evidence>
<dbReference type="AlphaFoldDB" id="A0A1W1C8W9"/>
<evidence type="ECO:0000313" key="3">
    <source>
        <dbReference type="EMBL" id="SFV62131.1"/>
    </source>
</evidence>
<keyword evidence="1" id="KW-0812">Transmembrane</keyword>
<reference evidence="3" key="1">
    <citation type="submission" date="2016-10" db="EMBL/GenBank/DDBJ databases">
        <authorList>
            <person name="de Groot N.N."/>
        </authorList>
    </citation>
    <scope>NUCLEOTIDE SEQUENCE</scope>
</reference>
<organism evidence="3">
    <name type="scientific">hydrothermal vent metagenome</name>
    <dbReference type="NCBI Taxonomy" id="652676"/>
    <lineage>
        <taxon>unclassified sequences</taxon>
        <taxon>metagenomes</taxon>
        <taxon>ecological metagenomes</taxon>
    </lineage>
</organism>
<name>A0A1W1C8W9_9ZZZZ</name>
<dbReference type="GO" id="GO:0008803">
    <property type="term" value="F:bis(5'-nucleosyl)-tetraphosphatase (symmetrical) activity"/>
    <property type="evidence" value="ECO:0007669"/>
    <property type="project" value="TreeGrafter"/>
</dbReference>
<evidence type="ECO:0000259" key="2">
    <source>
        <dbReference type="Pfam" id="PF00149"/>
    </source>
</evidence>
<dbReference type="SUPFAM" id="SSF56300">
    <property type="entry name" value="Metallo-dependent phosphatases"/>
    <property type="match status" value="1"/>
</dbReference>
<dbReference type="GO" id="GO:0005737">
    <property type="term" value="C:cytoplasm"/>
    <property type="evidence" value="ECO:0007669"/>
    <property type="project" value="TreeGrafter"/>
</dbReference>
<protein>
    <submittedName>
        <fullName evidence="3">Serine/threonine protein phosphatase</fullName>
    </submittedName>
</protein>
<dbReference type="InterPro" id="IPR004843">
    <property type="entry name" value="Calcineurin-like_PHP"/>
</dbReference>
<accession>A0A1W1C8W9</accession>
<dbReference type="InterPro" id="IPR029052">
    <property type="entry name" value="Metallo-depent_PP-like"/>
</dbReference>
<dbReference type="InterPro" id="IPR050126">
    <property type="entry name" value="Ap4A_hydrolase"/>
</dbReference>
<proteinExistence type="predicted"/>
<dbReference type="PANTHER" id="PTHR42850:SF4">
    <property type="entry name" value="ZINC-DEPENDENT ENDOPOLYPHOSPHATASE"/>
    <property type="match status" value="1"/>
</dbReference>